<dbReference type="HOGENOM" id="CLU_703846_0_0_6"/>
<dbReference type="AlphaFoldDB" id="C5BTM1"/>
<accession>C5BTM1</accession>
<feature type="chain" id="PRO_5002949056" evidence="1">
    <location>
        <begin position="27"/>
        <end position="392"/>
    </location>
</feature>
<name>C5BTM1_TERTT</name>
<feature type="signal peptide" evidence="1">
    <location>
        <begin position="1"/>
        <end position="26"/>
    </location>
</feature>
<evidence type="ECO:0000313" key="2">
    <source>
        <dbReference type="EMBL" id="ACR11122.1"/>
    </source>
</evidence>
<sequence length="392" mass="42012">MKVFSTKPALIITAATLMLGLAGCKAGWDETETEDETETPTDPTELATNFFGLGPYRRLEFTEQENNEDSGTFNLVSSVKAGDTTTLSASGDFEILSSGFGQLTVTSVSTGSDVSVNDEITFIKLKNSLTIVAPLKNSNNQIVPLINADHCSTSDINNNWVLFQQADNFDVDADNEGKLAYYGTFGWKNTSSNTDITSYDIDGEQAGDALSLSESTCEEGRAVNTNHRYFLTNAKTALLEIGESADAITAGTTTNSQFAIGLERKKLAALSDTNGTYIGYFTNSNDGAYFPVKAECTDGTCEFNQMTDVENGSLDNDNTYTLALLESKLNDPGNGMIAGDLTLPDSNTAGATFCTFNNDYNGSGIYFMACAGLPPGEDDNGQHTNLFLMTQP</sequence>
<dbReference type="KEGG" id="ttu:TERTU_3941"/>
<reference evidence="2 3" key="1">
    <citation type="journal article" date="2009" name="PLoS ONE">
        <title>The complete genome of Teredinibacter turnerae T7901: an intracellular endosymbiont of marine wood-boring bivalves (shipworms).</title>
        <authorList>
            <person name="Yang J.C."/>
            <person name="Madupu R."/>
            <person name="Durkin A.S."/>
            <person name="Ekborg N.A."/>
            <person name="Pedamallu C.S."/>
            <person name="Hostetler J.B."/>
            <person name="Radune D."/>
            <person name="Toms B.S."/>
            <person name="Henrissat B."/>
            <person name="Coutinho P.M."/>
            <person name="Schwarz S."/>
            <person name="Field L."/>
            <person name="Trindade-Silva A.E."/>
            <person name="Soares C.A.G."/>
            <person name="Elshahawi S."/>
            <person name="Hanora A."/>
            <person name="Schmidt E.W."/>
            <person name="Haygood M.G."/>
            <person name="Posfai J."/>
            <person name="Benner J."/>
            <person name="Madinger C."/>
            <person name="Nove J."/>
            <person name="Anton B."/>
            <person name="Chaudhary K."/>
            <person name="Foster J."/>
            <person name="Holman A."/>
            <person name="Kumar S."/>
            <person name="Lessard P.A."/>
            <person name="Luyten Y.A."/>
            <person name="Slatko B."/>
            <person name="Wood N."/>
            <person name="Wu B."/>
            <person name="Teplitski M."/>
            <person name="Mougous J.D."/>
            <person name="Ward N."/>
            <person name="Eisen J.A."/>
            <person name="Badger J.H."/>
            <person name="Distel D.L."/>
        </authorList>
    </citation>
    <scope>NUCLEOTIDE SEQUENCE [LARGE SCALE GENOMIC DNA]</scope>
    <source>
        <strain evidence="3">ATCC 39867 / T7901</strain>
    </source>
</reference>
<evidence type="ECO:0000313" key="3">
    <source>
        <dbReference type="Proteomes" id="UP000009080"/>
    </source>
</evidence>
<dbReference type="eggNOG" id="ENOG5034AMR">
    <property type="taxonomic scope" value="Bacteria"/>
</dbReference>
<keyword evidence="1" id="KW-0732">Signal</keyword>
<evidence type="ECO:0000256" key="1">
    <source>
        <dbReference type="SAM" id="SignalP"/>
    </source>
</evidence>
<proteinExistence type="predicted"/>
<dbReference type="Proteomes" id="UP000009080">
    <property type="component" value="Chromosome"/>
</dbReference>
<organism evidence="2 3">
    <name type="scientific">Teredinibacter turnerae (strain ATCC 39867 / T7901)</name>
    <dbReference type="NCBI Taxonomy" id="377629"/>
    <lineage>
        <taxon>Bacteria</taxon>
        <taxon>Pseudomonadati</taxon>
        <taxon>Pseudomonadota</taxon>
        <taxon>Gammaproteobacteria</taxon>
        <taxon>Cellvibrionales</taxon>
        <taxon>Cellvibrionaceae</taxon>
        <taxon>Teredinibacter</taxon>
    </lineage>
</organism>
<dbReference type="PROSITE" id="PS51257">
    <property type="entry name" value="PROKAR_LIPOPROTEIN"/>
    <property type="match status" value="1"/>
</dbReference>
<dbReference type="STRING" id="377629.TERTU_3941"/>
<dbReference type="EMBL" id="CP001614">
    <property type="protein sequence ID" value="ACR11122.1"/>
    <property type="molecule type" value="Genomic_DNA"/>
</dbReference>
<keyword evidence="2" id="KW-0449">Lipoprotein</keyword>
<keyword evidence="3" id="KW-1185">Reference proteome</keyword>
<gene>
    <name evidence="2" type="ordered locus">TERTU_3941</name>
</gene>
<protein>
    <submittedName>
        <fullName evidence="2">Lipoprotein</fullName>
    </submittedName>
</protein>